<dbReference type="SUPFAM" id="SSF52833">
    <property type="entry name" value="Thioredoxin-like"/>
    <property type="match status" value="1"/>
</dbReference>
<dbReference type="EMBL" id="LN871599">
    <property type="protein sequence ID" value="SIO73806.1"/>
    <property type="molecule type" value="Genomic_DNA"/>
</dbReference>
<evidence type="ECO:0000313" key="4">
    <source>
        <dbReference type="Proteomes" id="UP000002899"/>
    </source>
</evidence>
<dbReference type="VEuPathDB" id="PiroplasmaDB:BmR1_04g08342"/>
<reference evidence="3 4" key="2">
    <citation type="journal article" date="2013" name="PLoS ONE">
        <title>Whole genome mapping and re-organization of the nuclear and mitochondrial genomes of Babesia microti isolates.</title>
        <authorList>
            <person name="Cornillot E."/>
            <person name="Dassouli A."/>
            <person name="Garg A."/>
            <person name="Pachikara N."/>
            <person name="Randazzo S."/>
            <person name="Depoix D."/>
            <person name="Carcy B."/>
            <person name="Delbecq S."/>
            <person name="Frutos R."/>
            <person name="Silva J.C."/>
            <person name="Sutton R."/>
            <person name="Krause P.J."/>
            <person name="Mamoun C.B."/>
        </authorList>
    </citation>
    <scope>NUCLEOTIDE SEQUENCE [LARGE SCALE GENOMIC DNA]</scope>
    <source>
        <strain evidence="3 4">RI</strain>
    </source>
</reference>
<reference evidence="3 4" key="1">
    <citation type="journal article" date="2012" name="Nucleic Acids Res.">
        <title>Sequencing of the smallest Apicomplexan genome from the human pathogen Babesia microti.</title>
        <authorList>
            <person name="Cornillot E."/>
            <person name="Hadj-Kaddour K."/>
            <person name="Dassouli A."/>
            <person name="Noel B."/>
            <person name="Ranwez V."/>
            <person name="Vacherie B."/>
            <person name="Augagneur Y."/>
            <person name="Bres V."/>
            <person name="Duclos A."/>
            <person name="Randazzo S."/>
            <person name="Carcy B."/>
            <person name="Debierre-Grockiego F."/>
            <person name="Delbecq S."/>
            <person name="Moubri-Menage K."/>
            <person name="Shams-Eldin H."/>
            <person name="Usmani-Brown S."/>
            <person name="Bringaud F."/>
            <person name="Wincker P."/>
            <person name="Vivares C.P."/>
            <person name="Schwarz R.T."/>
            <person name="Schetters T.P."/>
            <person name="Krause P.J."/>
            <person name="Gorenflot A."/>
            <person name="Berry V."/>
            <person name="Barbe V."/>
            <person name="Ben Mamoun C."/>
        </authorList>
    </citation>
    <scope>NUCLEOTIDE SEQUENCE [LARGE SCALE GENOMIC DNA]</scope>
    <source>
        <strain evidence="3 4">RI</strain>
    </source>
</reference>
<feature type="region of interest" description="Disordered" evidence="2">
    <location>
        <begin position="231"/>
        <end position="250"/>
    </location>
</feature>
<accession>A0A1N6LY43</accession>
<dbReference type="Gene3D" id="3.40.30.10">
    <property type="entry name" value="Glutaredoxin"/>
    <property type="match status" value="1"/>
</dbReference>
<organism evidence="3 4">
    <name type="scientific">Babesia microti (strain RI)</name>
    <dbReference type="NCBI Taxonomy" id="1133968"/>
    <lineage>
        <taxon>Eukaryota</taxon>
        <taxon>Sar</taxon>
        <taxon>Alveolata</taxon>
        <taxon>Apicomplexa</taxon>
        <taxon>Aconoidasida</taxon>
        <taxon>Piroplasmida</taxon>
        <taxon>Babesiidae</taxon>
        <taxon>Babesia</taxon>
    </lineage>
</organism>
<dbReference type="KEGG" id="bmic:BmR1_04g08342"/>
<gene>
    <name evidence="3" type="ORF">BmR1_04g08342</name>
</gene>
<dbReference type="InterPro" id="IPR051498">
    <property type="entry name" value="Phosducin-like_chap/apop_reg"/>
</dbReference>
<dbReference type="Proteomes" id="UP000002899">
    <property type="component" value="Chromosome IV"/>
</dbReference>
<dbReference type="AlphaFoldDB" id="A0A1N6LY43"/>
<evidence type="ECO:0000256" key="2">
    <source>
        <dbReference type="SAM" id="MobiDB-lite"/>
    </source>
</evidence>
<dbReference type="GO" id="GO:0005737">
    <property type="term" value="C:cytoplasm"/>
    <property type="evidence" value="ECO:0007669"/>
    <property type="project" value="TreeGrafter"/>
</dbReference>
<dbReference type="RefSeq" id="XP_021337865.1">
    <property type="nucleotide sequence ID" value="XM_021482681.1"/>
</dbReference>
<protein>
    <submittedName>
        <fullName evidence="3">Phosducin-like protein, putative (PhLP3)</fullName>
    </submittedName>
</protein>
<dbReference type="InterPro" id="IPR036249">
    <property type="entry name" value="Thioredoxin-like_sf"/>
</dbReference>
<reference evidence="3 4" key="3">
    <citation type="journal article" date="2016" name="Sci. Rep.">
        <title>Genome-wide diversity and gene expression profiling of Babesia microti isolates identify polymorphic genes that mediate host-pathogen interactions.</title>
        <authorList>
            <person name="Silva J.C."/>
            <person name="Cornillot E."/>
            <person name="McCracken C."/>
            <person name="Usmani-Brown S."/>
            <person name="Dwivedi A."/>
            <person name="Ifeonu O.O."/>
            <person name="Crabtree J."/>
            <person name="Gotia H.T."/>
            <person name="Virji A.Z."/>
            <person name="Reynes C."/>
            <person name="Colinge J."/>
            <person name="Kumar V."/>
            <person name="Lawres L."/>
            <person name="Pazzi J.E."/>
            <person name="Pablo J.V."/>
            <person name="Hung C."/>
            <person name="Brancato J."/>
            <person name="Kumari P."/>
            <person name="Orvis J."/>
            <person name="Tretina K."/>
            <person name="Chibucos M."/>
            <person name="Ott S."/>
            <person name="Sadzewicz L."/>
            <person name="Sengamalay N."/>
            <person name="Shetty A.C."/>
            <person name="Su Q."/>
            <person name="Tallon L."/>
            <person name="Fraser C.M."/>
            <person name="Frutos R."/>
            <person name="Molina D.M."/>
            <person name="Krause P.J."/>
            <person name="Ben Mamoun C."/>
        </authorList>
    </citation>
    <scope>NUCLEOTIDE SEQUENCE [LARGE SCALE GENOMIC DNA]</scope>
    <source>
        <strain evidence="3 4">RI</strain>
    </source>
</reference>
<sequence>MPVPYFSGGVGGPMSTTNPTRITSEWDDIQVKFGNYVPLPTEETEEEKTLNLIEQSERLVQISEEAIRAKRLEKLKKRHNSRKYGSPIDVYSDDFVENVTNYSKEAPVIVFLYDQTGRTFQALKGGYEILARRFPDTKFAIGEAKRIVSSSGRTAPSALLVYKGGACVAQAGAAQVIAMQGSHLADRSIEERAAEAILDFIVRSGVELSRGNVLDSDSDASDSGIGRAVFGAAERDSDDSRSDEEYERKKSRAYTSNLLNRVLNNRV</sequence>
<dbReference type="PANTHER" id="PTHR45809">
    <property type="entry name" value="VIRAL IAP-ASSOCIATED FACTOR HOMOLOG"/>
    <property type="match status" value="1"/>
</dbReference>
<comment type="similarity">
    <text evidence="1">Belongs to the phosducin family.</text>
</comment>
<evidence type="ECO:0000313" key="3">
    <source>
        <dbReference type="EMBL" id="SIO73806.1"/>
    </source>
</evidence>
<dbReference type="GeneID" id="33043786"/>
<name>A0A1N6LY43_BABMR</name>
<dbReference type="GO" id="GO:0006457">
    <property type="term" value="P:protein folding"/>
    <property type="evidence" value="ECO:0007669"/>
    <property type="project" value="TreeGrafter"/>
</dbReference>
<keyword evidence="4" id="KW-1185">Reference proteome</keyword>
<proteinExistence type="inferred from homology"/>
<dbReference type="PANTHER" id="PTHR45809:SF3">
    <property type="entry name" value="VIRAL IAP-ASSOCIATED FACTOR HOMOLOG"/>
    <property type="match status" value="1"/>
</dbReference>
<dbReference type="OrthoDB" id="45518at2759"/>
<evidence type="ECO:0000256" key="1">
    <source>
        <dbReference type="ARBA" id="ARBA00009686"/>
    </source>
</evidence>